<dbReference type="InterPro" id="IPR027266">
    <property type="entry name" value="TrmE/GcvT-like"/>
</dbReference>
<dbReference type="EMBL" id="BAAAZO010000003">
    <property type="protein sequence ID" value="GAA3603833.1"/>
    <property type="molecule type" value="Genomic_DNA"/>
</dbReference>
<protein>
    <submittedName>
        <fullName evidence="4">Folate-binding protein YgfZ</fullName>
    </submittedName>
</protein>
<dbReference type="SUPFAM" id="SSF101790">
    <property type="entry name" value="Aminomethyltransferase beta-barrel domain"/>
    <property type="match status" value="1"/>
</dbReference>
<accession>A0ABP6ZBU6</accession>
<dbReference type="PANTHER" id="PTHR22602:SF0">
    <property type="entry name" value="TRANSFERASE CAF17, MITOCHONDRIAL-RELATED"/>
    <property type="match status" value="1"/>
</dbReference>
<dbReference type="SUPFAM" id="SSF103025">
    <property type="entry name" value="Folate-binding domain"/>
    <property type="match status" value="1"/>
</dbReference>
<comment type="caution">
    <text evidence="4">The sequence shown here is derived from an EMBL/GenBank/DDBJ whole genome shotgun (WGS) entry which is preliminary data.</text>
</comment>
<organism evidence="4 5">
    <name type="scientific">Kineosporia mesophila</name>
    <dbReference type="NCBI Taxonomy" id="566012"/>
    <lineage>
        <taxon>Bacteria</taxon>
        <taxon>Bacillati</taxon>
        <taxon>Actinomycetota</taxon>
        <taxon>Actinomycetes</taxon>
        <taxon>Kineosporiales</taxon>
        <taxon>Kineosporiaceae</taxon>
        <taxon>Kineosporia</taxon>
    </lineage>
</organism>
<feature type="domain" description="Aminomethyltransferase C-terminal" evidence="3">
    <location>
        <begin position="291"/>
        <end position="364"/>
    </location>
</feature>
<proteinExistence type="predicted"/>
<dbReference type="NCBIfam" id="TIGR03317">
    <property type="entry name" value="ygfZ_signature"/>
    <property type="match status" value="1"/>
</dbReference>
<dbReference type="InterPro" id="IPR013977">
    <property type="entry name" value="GcvT_C"/>
</dbReference>
<dbReference type="InterPro" id="IPR017703">
    <property type="entry name" value="YgfZ/GCV_T_CS"/>
</dbReference>
<dbReference type="Pfam" id="PF01571">
    <property type="entry name" value="GCV_T"/>
    <property type="match status" value="1"/>
</dbReference>
<keyword evidence="5" id="KW-1185">Reference proteome</keyword>
<evidence type="ECO:0000259" key="2">
    <source>
        <dbReference type="Pfam" id="PF01571"/>
    </source>
</evidence>
<evidence type="ECO:0000313" key="5">
    <source>
        <dbReference type="Proteomes" id="UP001501074"/>
    </source>
</evidence>
<dbReference type="InterPro" id="IPR029043">
    <property type="entry name" value="GcvT/YgfZ_C"/>
</dbReference>
<dbReference type="InterPro" id="IPR045179">
    <property type="entry name" value="YgfZ/GcvT"/>
</dbReference>
<reference evidence="5" key="1">
    <citation type="journal article" date="2019" name="Int. J. Syst. Evol. Microbiol.">
        <title>The Global Catalogue of Microorganisms (GCM) 10K type strain sequencing project: providing services to taxonomists for standard genome sequencing and annotation.</title>
        <authorList>
            <consortium name="The Broad Institute Genomics Platform"/>
            <consortium name="The Broad Institute Genome Sequencing Center for Infectious Disease"/>
            <person name="Wu L."/>
            <person name="Ma J."/>
        </authorList>
    </citation>
    <scope>NUCLEOTIDE SEQUENCE [LARGE SCALE GENOMIC DNA]</scope>
    <source>
        <strain evidence="5">JCM 16902</strain>
    </source>
</reference>
<sequence>MRPGALETDMSDVAVPGSPTELTYRSPLLERPGAVPAEGPDAGLAWHYGNPTAEQRRLEAGTAKADLSHRGVVRIEGPDRLTWLHSMTTQALSGLAPYTSTEALLLTPNGHVEHDLHLVDDGTAVWITVEPGTAPALVAFLKKMQFMLRVEVADVTADWAVIGEPVDAESTPGEPLAWRDPWPEQGVGAALYTTAEIEVEGHPAWAWREVLIPREEFGTRVAAGEFDDAAGTWAVDALRVAAWRPRLGFETDHRTIPHELDWLRTAVHLEKGCYRGQETVARVHNLGRPPRRLVMLHLDGTMNELPVTGATVLHGTREVGRVTTAARHHELGPIALAVLKRSTPADAQLVAGGVEAGQEIVVDAASGPSAVVPKIRRLPQA</sequence>
<evidence type="ECO:0000256" key="1">
    <source>
        <dbReference type="ARBA" id="ARBA00022946"/>
    </source>
</evidence>
<evidence type="ECO:0000259" key="3">
    <source>
        <dbReference type="Pfam" id="PF08669"/>
    </source>
</evidence>
<evidence type="ECO:0000313" key="4">
    <source>
        <dbReference type="EMBL" id="GAA3603833.1"/>
    </source>
</evidence>
<dbReference type="InterPro" id="IPR006222">
    <property type="entry name" value="GCVT_N"/>
</dbReference>
<keyword evidence="1" id="KW-0809">Transit peptide</keyword>
<dbReference type="Proteomes" id="UP001501074">
    <property type="component" value="Unassembled WGS sequence"/>
</dbReference>
<dbReference type="PANTHER" id="PTHR22602">
    <property type="entry name" value="TRANSFERASE CAF17, MITOCHONDRIAL-RELATED"/>
    <property type="match status" value="1"/>
</dbReference>
<name>A0ABP6ZBU6_9ACTN</name>
<dbReference type="Pfam" id="PF08669">
    <property type="entry name" value="GCV_T_C"/>
    <property type="match status" value="1"/>
</dbReference>
<gene>
    <name evidence="4" type="ORF">GCM10022223_19370</name>
</gene>
<dbReference type="Gene3D" id="3.30.1360.120">
    <property type="entry name" value="Probable tRNA modification gtpase trme, domain 1"/>
    <property type="match status" value="1"/>
</dbReference>
<feature type="domain" description="GCVT N-terminal" evidence="2">
    <location>
        <begin position="52"/>
        <end position="162"/>
    </location>
</feature>